<comment type="subcellular location">
    <subcellularLocation>
        <location evidence="1 6">Bacterial flagellum basal body</location>
    </subcellularLocation>
</comment>
<dbReference type="InterPro" id="IPR001444">
    <property type="entry name" value="Flag_bb_rod_N"/>
</dbReference>
<organism evidence="8 9">
    <name type="scientific">Terrihalobacillus insolitus</name>
    <dbReference type="NCBI Taxonomy" id="2950438"/>
    <lineage>
        <taxon>Bacteria</taxon>
        <taxon>Bacillati</taxon>
        <taxon>Bacillota</taxon>
        <taxon>Bacilli</taxon>
        <taxon>Bacillales</taxon>
        <taxon>Bacillaceae</taxon>
        <taxon>Terrihalobacillus</taxon>
    </lineage>
</organism>
<gene>
    <name evidence="8" type="primary">flgB</name>
    <name evidence="8" type="ORF">NC797_03555</name>
</gene>
<comment type="subunit">
    <text evidence="6">The basal body constitutes a major portion of the flagellar organelle and consists of a number of rings mounted on a central rod.</text>
</comment>
<dbReference type="PANTHER" id="PTHR30435:SF12">
    <property type="entry name" value="FLAGELLAR BASAL BODY ROD PROTEIN FLGB"/>
    <property type="match status" value="1"/>
</dbReference>
<name>A0A9X3WUE7_9BACI</name>
<evidence type="ECO:0000256" key="3">
    <source>
        <dbReference type="ARBA" id="ARBA00014376"/>
    </source>
</evidence>
<comment type="similarity">
    <text evidence="2 6">Belongs to the flagella basal body rod proteins family.</text>
</comment>
<dbReference type="AlphaFoldDB" id="A0A9X3WUE7"/>
<keyword evidence="8" id="KW-0966">Cell projection</keyword>
<evidence type="ECO:0000256" key="1">
    <source>
        <dbReference type="ARBA" id="ARBA00004117"/>
    </source>
</evidence>
<dbReference type="GO" id="GO:0030694">
    <property type="term" value="C:bacterial-type flagellum basal body, rod"/>
    <property type="evidence" value="ECO:0007669"/>
    <property type="project" value="InterPro"/>
</dbReference>
<evidence type="ECO:0000256" key="4">
    <source>
        <dbReference type="ARBA" id="ARBA00023143"/>
    </source>
</evidence>
<protein>
    <recommendedName>
        <fullName evidence="3 6">Flagellar basal body rod protein FlgB</fullName>
    </recommendedName>
</protein>
<evidence type="ECO:0000256" key="6">
    <source>
        <dbReference type="PIRNR" id="PIRNR002889"/>
    </source>
</evidence>
<dbReference type="GO" id="GO:0071978">
    <property type="term" value="P:bacterial-type flagellum-dependent swarming motility"/>
    <property type="evidence" value="ECO:0007669"/>
    <property type="project" value="TreeGrafter"/>
</dbReference>
<proteinExistence type="inferred from homology"/>
<keyword evidence="9" id="KW-1185">Reference proteome</keyword>
<dbReference type="InterPro" id="IPR006300">
    <property type="entry name" value="FlgB"/>
</dbReference>
<comment type="function">
    <text evidence="5 6">Structural component of flagellum, the bacterial motility apparatus. Part of the rod structure of flagellar basal body.</text>
</comment>
<evidence type="ECO:0000313" key="9">
    <source>
        <dbReference type="Proteomes" id="UP001145050"/>
    </source>
</evidence>
<dbReference type="EMBL" id="JAMQKB010000002">
    <property type="protein sequence ID" value="MDC3423584.1"/>
    <property type="molecule type" value="Genomic_DNA"/>
</dbReference>
<keyword evidence="8" id="KW-0282">Flagellum</keyword>
<dbReference type="PANTHER" id="PTHR30435">
    <property type="entry name" value="FLAGELLAR PROTEIN"/>
    <property type="match status" value="1"/>
</dbReference>
<dbReference type="NCBIfam" id="TIGR01396">
    <property type="entry name" value="FlgB"/>
    <property type="match status" value="1"/>
</dbReference>
<sequence length="133" mass="14981">MSLFGNTIQTLEQSLDYASLKNKTISNNIANVDTPNFKTKEVAFKSILNETLQSSTFRAKRTNPKHIAFGSNVNESTFKITTNQSTTYNQNGNNVDMDKEMTELAKNQIYYQSLVDRINGKFSSLQTVIRGGR</sequence>
<keyword evidence="4 6" id="KW-0975">Bacterial flagellum</keyword>
<feature type="domain" description="Flagellar basal body rod protein N-terminal" evidence="7">
    <location>
        <begin position="21"/>
        <end position="38"/>
    </location>
</feature>
<evidence type="ECO:0000256" key="5">
    <source>
        <dbReference type="ARBA" id="ARBA00024934"/>
    </source>
</evidence>
<accession>A0A9X3WUE7</accession>
<evidence type="ECO:0000256" key="2">
    <source>
        <dbReference type="ARBA" id="ARBA00009677"/>
    </source>
</evidence>
<evidence type="ECO:0000259" key="7">
    <source>
        <dbReference type="Pfam" id="PF00460"/>
    </source>
</evidence>
<dbReference type="RefSeq" id="WP_272435315.1">
    <property type="nucleotide sequence ID" value="NZ_JAMQKB010000002.1"/>
</dbReference>
<dbReference type="Proteomes" id="UP001145050">
    <property type="component" value="Unassembled WGS sequence"/>
</dbReference>
<dbReference type="Pfam" id="PF00460">
    <property type="entry name" value="Flg_bb_rod"/>
    <property type="match status" value="1"/>
</dbReference>
<evidence type="ECO:0000313" key="8">
    <source>
        <dbReference type="EMBL" id="MDC3423584.1"/>
    </source>
</evidence>
<dbReference type="PIRSF" id="PIRSF002889">
    <property type="entry name" value="Rod_FlgB"/>
    <property type="match status" value="1"/>
</dbReference>
<keyword evidence="8" id="KW-0969">Cilium</keyword>
<comment type="caution">
    <text evidence="8">The sequence shown here is derived from an EMBL/GenBank/DDBJ whole genome shotgun (WGS) entry which is preliminary data.</text>
</comment>
<reference evidence="8" key="1">
    <citation type="submission" date="2022-06" db="EMBL/GenBank/DDBJ databases">
        <title>Aquibacillus sp. a new bacterium isolated from soil saline samples.</title>
        <authorList>
            <person name="Galisteo C."/>
            <person name="De La Haba R."/>
            <person name="Sanchez-Porro C."/>
            <person name="Ventosa A."/>
        </authorList>
    </citation>
    <scope>NUCLEOTIDE SEQUENCE</scope>
    <source>
        <strain evidence="8">3ASR75-11</strain>
    </source>
</reference>